<dbReference type="OrthoDB" id="5471992at2"/>
<accession>A0A2N5XT25</accession>
<dbReference type="AlphaFoldDB" id="A0A2N5XT25"/>
<dbReference type="EMBL" id="PKUQ01000016">
    <property type="protein sequence ID" value="PLW77663.1"/>
    <property type="molecule type" value="Genomic_DNA"/>
</dbReference>
<keyword evidence="2" id="KW-1185">Reference proteome</keyword>
<evidence type="ECO:0000313" key="2">
    <source>
        <dbReference type="Proteomes" id="UP000234881"/>
    </source>
</evidence>
<name>A0A2N5XT25_9HYPH</name>
<dbReference type="RefSeq" id="WP_101533679.1">
    <property type="nucleotide sequence ID" value="NZ_PKUQ01000016.1"/>
</dbReference>
<organism evidence="1 2">
    <name type="scientific">Cohaesibacter celericrescens</name>
    <dbReference type="NCBI Taxonomy" id="2067669"/>
    <lineage>
        <taxon>Bacteria</taxon>
        <taxon>Pseudomonadati</taxon>
        <taxon>Pseudomonadota</taxon>
        <taxon>Alphaproteobacteria</taxon>
        <taxon>Hyphomicrobiales</taxon>
        <taxon>Cohaesibacteraceae</taxon>
    </lineage>
</organism>
<gene>
    <name evidence="1" type="ORF">C0081_10220</name>
</gene>
<dbReference type="Proteomes" id="UP000234881">
    <property type="component" value="Unassembled WGS sequence"/>
</dbReference>
<evidence type="ECO:0000313" key="1">
    <source>
        <dbReference type="EMBL" id="PLW77663.1"/>
    </source>
</evidence>
<reference evidence="1 2" key="1">
    <citation type="submission" date="2018-01" db="EMBL/GenBank/DDBJ databases">
        <title>The draft genome sequence of Cohaesibacter sp. H1304.</title>
        <authorList>
            <person name="Wang N.-N."/>
            <person name="Du Z.-J."/>
        </authorList>
    </citation>
    <scope>NUCLEOTIDE SEQUENCE [LARGE SCALE GENOMIC DNA]</scope>
    <source>
        <strain evidence="1 2">H1304</strain>
    </source>
</reference>
<sequence>MIGKDLSRDRMTTRTFLTNGHYDLQLAAMDPNAKSVKHQSQQDGIESLMKALTLLRGPMLATTLITALAACSTQYAESPDRWINDMNNRAPTKSTIYICHAYSCKLKYSFHPTQKDLNALEKILANGSDTAKTERKAIGKAVQWFETRVGPLVGSDKDKGGLDLYSAGIPGQMDCIDEASNTTSLLMFAQQYGFLKHHRVVSPVARGFFLDGRYPHATAVVITKSTNKRFAVDSWKFDNGMFPAIKPLDVWMSESPTR</sequence>
<comment type="caution">
    <text evidence="1">The sequence shown here is derived from an EMBL/GenBank/DDBJ whole genome shotgun (WGS) entry which is preliminary data.</text>
</comment>
<proteinExistence type="predicted"/>
<protein>
    <submittedName>
        <fullName evidence="1">Uncharacterized protein</fullName>
    </submittedName>
</protein>